<dbReference type="CDD" id="cd00955">
    <property type="entry name" value="Transaldolase_like"/>
    <property type="match status" value="1"/>
</dbReference>
<keyword evidence="12" id="KW-0312">Gluconeogenesis</keyword>
<keyword evidence="9 11" id="KW-0704">Schiff base</keyword>
<dbReference type="NCBIfam" id="NF002881">
    <property type="entry name" value="PRK03343.1"/>
    <property type="match status" value="1"/>
</dbReference>
<evidence type="ECO:0000256" key="8">
    <source>
        <dbReference type="ARBA" id="ARBA00023126"/>
    </source>
</evidence>
<evidence type="ECO:0000256" key="12">
    <source>
        <dbReference type="RuleBase" id="RU000612"/>
    </source>
</evidence>
<dbReference type="Pfam" id="PF00342">
    <property type="entry name" value="PGI"/>
    <property type="match status" value="1"/>
</dbReference>
<keyword evidence="6 11" id="KW-0963">Cytoplasm</keyword>
<keyword evidence="8 11" id="KW-0570">Pentose shunt</keyword>
<dbReference type="PROSITE" id="PS01054">
    <property type="entry name" value="TRANSALDOLASE_1"/>
    <property type="match status" value="1"/>
</dbReference>
<dbReference type="EC" id="2.2.1.2" evidence="5 11"/>
<organism evidence="13 14">
    <name type="scientific">Methylobacterium crusticola</name>
    <dbReference type="NCBI Taxonomy" id="1697972"/>
    <lineage>
        <taxon>Bacteria</taxon>
        <taxon>Pseudomonadati</taxon>
        <taxon>Pseudomonadota</taxon>
        <taxon>Alphaproteobacteria</taxon>
        <taxon>Hyphomicrobiales</taxon>
        <taxon>Methylobacteriaceae</taxon>
        <taxon>Methylobacterium</taxon>
    </lineage>
</organism>
<dbReference type="SUPFAM" id="SSF51569">
    <property type="entry name" value="Aldolase"/>
    <property type="match status" value="1"/>
</dbReference>
<dbReference type="NCBIfam" id="NF007080">
    <property type="entry name" value="PRK09533.1"/>
    <property type="match status" value="1"/>
</dbReference>
<keyword evidence="7 11" id="KW-0808">Transferase</keyword>
<dbReference type="InterPro" id="IPR004732">
    <property type="entry name" value="Transaldolase_2"/>
</dbReference>
<evidence type="ECO:0000256" key="11">
    <source>
        <dbReference type="HAMAP-Rule" id="MF_00493"/>
    </source>
</evidence>
<comment type="similarity">
    <text evidence="12">Belongs to the GPI family.</text>
</comment>
<dbReference type="PRINTS" id="PR00662">
    <property type="entry name" value="G6PISOMERASE"/>
</dbReference>
<keyword evidence="12" id="KW-0413">Isomerase</keyword>
<reference evidence="13" key="1">
    <citation type="journal article" date="2021" name="Front. Microbiol.">
        <title>Comprehensive Comparative Genomics and Phenotyping of Methylobacterium Species.</title>
        <authorList>
            <person name="Alessa O."/>
            <person name="Ogura Y."/>
            <person name="Fujitani Y."/>
            <person name="Takami H."/>
            <person name="Hayashi T."/>
            <person name="Sahin N."/>
            <person name="Tani A."/>
        </authorList>
    </citation>
    <scope>NUCLEOTIDE SEQUENCE</scope>
    <source>
        <strain evidence="13">KCTC 52305</strain>
    </source>
</reference>
<comment type="similarity">
    <text evidence="4 11">Belongs to the transaldolase family. Type 2 subfamily.</text>
</comment>
<accession>A0ABQ4QXY1</accession>
<dbReference type="Gene3D" id="3.40.50.10490">
    <property type="entry name" value="Glucose-6-phosphate isomerase like protein, domain 1"/>
    <property type="match status" value="3"/>
</dbReference>
<dbReference type="SUPFAM" id="SSF53697">
    <property type="entry name" value="SIS domain"/>
    <property type="match status" value="1"/>
</dbReference>
<dbReference type="CDD" id="cd05015">
    <property type="entry name" value="SIS_PGI_1"/>
    <property type="match status" value="1"/>
</dbReference>
<dbReference type="InterPro" id="IPR001585">
    <property type="entry name" value="TAL/FSA"/>
</dbReference>
<proteinExistence type="inferred from homology"/>
<comment type="pathway">
    <text evidence="3 11">Carbohydrate degradation; pentose phosphate pathway; D-glyceraldehyde 3-phosphate and beta-D-fructose 6-phosphate from D-ribose 5-phosphate and D-xylulose 5-phosphate (non-oxidative stage): step 2/3.</text>
</comment>
<name>A0ABQ4QXY1_9HYPH</name>
<comment type="subcellular location">
    <subcellularLocation>
        <location evidence="2 11">Cytoplasm</location>
    </subcellularLocation>
</comment>
<keyword evidence="14" id="KW-1185">Reference proteome</keyword>
<comment type="catalytic activity">
    <reaction evidence="12">
        <text>alpha-D-glucose 6-phosphate = beta-D-fructose 6-phosphate</text>
        <dbReference type="Rhea" id="RHEA:11816"/>
        <dbReference type="ChEBI" id="CHEBI:57634"/>
        <dbReference type="ChEBI" id="CHEBI:58225"/>
        <dbReference type="EC" id="5.3.1.9"/>
    </reaction>
</comment>
<dbReference type="Proteomes" id="UP001055167">
    <property type="component" value="Unassembled WGS sequence"/>
</dbReference>
<dbReference type="PANTHER" id="PTHR10683:SF31">
    <property type="entry name" value="TRANSALDOLASE"/>
    <property type="match status" value="1"/>
</dbReference>
<evidence type="ECO:0000256" key="2">
    <source>
        <dbReference type="ARBA" id="ARBA00004496"/>
    </source>
</evidence>
<dbReference type="InterPro" id="IPR013785">
    <property type="entry name" value="Aldolase_TIM"/>
</dbReference>
<dbReference type="RefSeq" id="WP_128563816.1">
    <property type="nucleotide sequence ID" value="NZ_BPQH01000008.1"/>
</dbReference>
<evidence type="ECO:0000256" key="1">
    <source>
        <dbReference type="ARBA" id="ARBA00003518"/>
    </source>
</evidence>
<sequence length="942" mass="100252">MNPLKALHAEQDQAVWLDFVARGFVADGQLKRLVDEDGLRGVTSNPAIFEKAIGHSDEYDAALKRAGDERVIDLYEGLAVADIQAAADVLRPVYDASGGQDGFVSLEVSPYLALDTAETLAEARRLWSSVKRDNLMVKVPATPDGLPAIRDLTADGINVNITLLFAQDTYAAVAEAYIEGLERLARKGGPVGRVASVASFFVSRIDAAVDTLLDARIAQANDPDEKAALEGLKGKVAVANAKLAYQRYKRLFAGPRWERLAAEGAHPQRLLWASTGTKNKAYSDVLYVEELIGPNTVNTIPPATMDAFRDHGRVRASLEEDLGEAERVLAHLARAGIDLDAVARDLVREGVQLFVDAADKVLGAVAGKRETFLGQGLDGQALALGGLEEPLKQAVEHWRAGGLVRRLWKRDTGVWSGADEDRWLGWLTIVEDEAARAADYAAFAAEIRAEGLTDAVVLGMGGSSLGPEVLAETYGPQPGFPRLRILDSTDPAEVRAVEAAVDLRRTLFIVASKSGSTLEPNVFRDYFLARAREVLGEGAGRHFVAVTDPGSAMEKAALADGFRRIFHGVPQIGGRYSVLSAFGLVPAAAMGLDVAAFLASARAMVRSCGPDVPPDLNPGVTLGLALGVAARDQGRDKVTLVASPGIAAFGAWAEQLIAESTGKEGRGLIPIDGEPLGAPDVYGRDRFFVYLRLDEGADAAEDAAVKALEEAGHPVARIAVATRQGLPQEFFRFEIATAVVGAVLGINPFDQPDVEASKIKTRELTEAAERDGALPAETPVAQDAGLALFTDPQNADALRRAGAGSDPESWIRAHLGRIGPGDYVALLAYVARNADHLAPLQAARLALRDGRRVATCVEFGPRFLHSTGQAYKGGPDSGVFLQITADAPDLAIPGRALGFGTVIAAQARGDFGVLSERGRRALRVHIRGDVAQGLDRLRQALT</sequence>
<protein>
    <recommendedName>
        <fullName evidence="5 11">Transaldolase</fullName>
        <ecNumber evidence="5 11">2.2.1.2</ecNumber>
    </recommendedName>
</protein>
<comment type="pathway">
    <text evidence="12">Carbohydrate degradation; glycolysis; D-glyceraldehyde 3-phosphate and glycerone phosphate from D-glucose: step 2/4.</text>
</comment>
<evidence type="ECO:0000256" key="10">
    <source>
        <dbReference type="ARBA" id="ARBA00048810"/>
    </source>
</evidence>
<evidence type="ECO:0000256" key="7">
    <source>
        <dbReference type="ARBA" id="ARBA00022679"/>
    </source>
</evidence>
<dbReference type="InterPro" id="IPR018225">
    <property type="entry name" value="Transaldolase_AS"/>
</dbReference>
<evidence type="ECO:0000256" key="6">
    <source>
        <dbReference type="ARBA" id="ARBA00022490"/>
    </source>
</evidence>
<dbReference type="Pfam" id="PF00923">
    <property type="entry name" value="TAL_FSA"/>
    <property type="match status" value="1"/>
</dbReference>
<keyword evidence="12" id="KW-0324">Glycolysis</keyword>
<dbReference type="EMBL" id="BPQH01000008">
    <property type="protein sequence ID" value="GJD50118.1"/>
    <property type="molecule type" value="Genomic_DNA"/>
</dbReference>
<evidence type="ECO:0000256" key="9">
    <source>
        <dbReference type="ARBA" id="ARBA00023270"/>
    </source>
</evidence>
<dbReference type="InterPro" id="IPR035476">
    <property type="entry name" value="SIS_PGI_1"/>
</dbReference>
<dbReference type="InterPro" id="IPR001672">
    <property type="entry name" value="G6P_Isomerase"/>
</dbReference>
<comment type="catalytic activity">
    <reaction evidence="10 11">
        <text>D-sedoheptulose 7-phosphate + D-glyceraldehyde 3-phosphate = D-erythrose 4-phosphate + beta-D-fructose 6-phosphate</text>
        <dbReference type="Rhea" id="RHEA:17053"/>
        <dbReference type="ChEBI" id="CHEBI:16897"/>
        <dbReference type="ChEBI" id="CHEBI:57483"/>
        <dbReference type="ChEBI" id="CHEBI:57634"/>
        <dbReference type="ChEBI" id="CHEBI:59776"/>
        <dbReference type="EC" id="2.2.1.2"/>
    </reaction>
</comment>
<comment type="function">
    <text evidence="1 11">Transaldolase is important for the balance of metabolites in the pentose-phosphate pathway.</text>
</comment>
<dbReference type="HAMAP" id="MF_00493">
    <property type="entry name" value="Transaldolase_2"/>
    <property type="match status" value="1"/>
</dbReference>
<feature type="active site" description="Schiff-base intermediate with substrate" evidence="11">
    <location>
        <position position="138"/>
    </location>
</feature>
<dbReference type="InterPro" id="IPR046348">
    <property type="entry name" value="SIS_dom_sf"/>
</dbReference>
<dbReference type="PROSITE" id="PS51463">
    <property type="entry name" value="P_GLUCOSE_ISOMERASE_3"/>
    <property type="match status" value="1"/>
</dbReference>
<dbReference type="PROSITE" id="PS00958">
    <property type="entry name" value="TRANSALDOLASE_2"/>
    <property type="match status" value="1"/>
</dbReference>
<comment type="caution">
    <text evidence="13">The sequence shown here is derived from an EMBL/GenBank/DDBJ whole genome shotgun (WGS) entry which is preliminary data.</text>
</comment>
<evidence type="ECO:0000256" key="4">
    <source>
        <dbReference type="ARBA" id="ARBA00008426"/>
    </source>
</evidence>
<dbReference type="Gene3D" id="3.20.20.70">
    <property type="entry name" value="Aldolase class I"/>
    <property type="match status" value="1"/>
</dbReference>
<evidence type="ECO:0000313" key="13">
    <source>
        <dbReference type="EMBL" id="GJD50118.1"/>
    </source>
</evidence>
<evidence type="ECO:0000256" key="5">
    <source>
        <dbReference type="ARBA" id="ARBA00013151"/>
    </source>
</evidence>
<evidence type="ECO:0000313" key="14">
    <source>
        <dbReference type="Proteomes" id="UP001055167"/>
    </source>
</evidence>
<gene>
    <name evidence="11 13" type="primary">tal</name>
    <name evidence="13" type="ORF">OPKNFCMD_2855</name>
</gene>
<evidence type="ECO:0000256" key="3">
    <source>
        <dbReference type="ARBA" id="ARBA00004857"/>
    </source>
</evidence>
<dbReference type="PANTHER" id="PTHR10683">
    <property type="entry name" value="TRANSALDOLASE"/>
    <property type="match status" value="1"/>
</dbReference>
<reference evidence="13" key="2">
    <citation type="submission" date="2021-08" db="EMBL/GenBank/DDBJ databases">
        <authorList>
            <person name="Tani A."/>
            <person name="Ola A."/>
            <person name="Ogura Y."/>
            <person name="Katsura K."/>
            <person name="Hayashi T."/>
        </authorList>
    </citation>
    <scope>NUCLEOTIDE SEQUENCE</scope>
    <source>
        <strain evidence="13">KCTC 52305</strain>
    </source>
</reference>
<dbReference type="NCBIfam" id="TIGR00876">
    <property type="entry name" value="tal_mycobact"/>
    <property type="match status" value="1"/>
</dbReference>